<dbReference type="EMBL" id="JACEIK010001939">
    <property type="protein sequence ID" value="MCD7473221.1"/>
    <property type="molecule type" value="Genomic_DNA"/>
</dbReference>
<keyword evidence="2" id="KW-1185">Reference proteome</keyword>
<accession>A0ABS8TQS0</accession>
<evidence type="ECO:0000313" key="1">
    <source>
        <dbReference type="EMBL" id="MCD7473221.1"/>
    </source>
</evidence>
<proteinExistence type="predicted"/>
<protein>
    <submittedName>
        <fullName evidence="1">Uncharacterized protein</fullName>
    </submittedName>
</protein>
<sequence>MRSGLKVMKFGLNMAYKCKNGNTGLKRRSDRSWHHVSIENHVELITLLLEEMTDAQGAEVARLEEEARLAEAARRAELAITLAYRNRKNTPHHHRQNSISNVLFEGV</sequence>
<dbReference type="Proteomes" id="UP000823775">
    <property type="component" value="Unassembled WGS sequence"/>
</dbReference>
<organism evidence="1 2">
    <name type="scientific">Datura stramonium</name>
    <name type="common">Jimsonweed</name>
    <name type="synonym">Common thornapple</name>
    <dbReference type="NCBI Taxonomy" id="4076"/>
    <lineage>
        <taxon>Eukaryota</taxon>
        <taxon>Viridiplantae</taxon>
        <taxon>Streptophyta</taxon>
        <taxon>Embryophyta</taxon>
        <taxon>Tracheophyta</taxon>
        <taxon>Spermatophyta</taxon>
        <taxon>Magnoliopsida</taxon>
        <taxon>eudicotyledons</taxon>
        <taxon>Gunneridae</taxon>
        <taxon>Pentapetalae</taxon>
        <taxon>asterids</taxon>
        <taxon>lamiids</taxon>
        <taxon>Solanales</taxon>
        <taxon>Solanaceae</taxon>
        <taxon>Solanoideae</taxon>
        <taxon>Datureae</taxon>
        <taxon>Datura</taxon>
    </lineage>
</organism>
<reference evidence="1 2" key="1">
    <citation type="journal article" date="2021" name="BMC Genomics">
        <title>Datura genome reveals duplications of psychoactive alkaloid biosynthetic genes and high mutation rate following tissue culture.</title>
        <authorList>
            <person name="Rajewski A."/>
            <person name="Carter-House D."/>
            <person name="Stajich J."/>
            <person name="Litt A."/>
        </authorList>
    </citation>
    <scope>NUCLEOTIDE SEQUENCE [LARGE SCALE GENOMIC DNA]</scope>
    <source>
        <strain evidence="1">AR-01</strain>
    </source>
</reference>
<comment type="caution">
    <text evidence="1">The sequence shown here is derived from an EMBL/GenBank/DDBJ whole genome shotgun (WGS) entry which is preliminary data.</text>
</comment>
<name>A0ABS8TQS0_DATST</name>
<evidence type="ECO:0000313" key="2">
    <source>
        <dbReference type="Proteomes" id="UP000823775"/>
    </source>
</evidence>
<gene>
    <name evidence="1" type="ORF">HAX54_014886</name>
</gene>